<organism evidence="3 4">
    <name type="scientific">Marinagarivorans cellulosilyticus</name>
    <dbReference type="NCBI Taxonomy" id="2721545"/>
    <lineage>
        <taxon>Bacteria</taxon>
        <taxon>Pseudomonadati</taxon>
        <taxon>Pseudomonadota</taxon>
        <taxon>Gammaproteobacteria</taxon>
        <taxon>Cellvibrionales</taxon>
        <taxon>Cellvibrionaceae</taxon>
        <taxon>Marinagarivorans</taxon>
    </lineage>
</organism>
<evidence type="ECO:0008006" key="5">
    <source>
        <dbReference type="Google" id="ProtNLM"/>
    </source>
</evidence>
<feature type="chain" id="PRO_5043025587" description="Big-1 domain-containing protein" evidence="2">
    <location>
        <begin position="22"/>
        <end position="590"/>
    </location>
</feature>
<dbReference type="Proteomes" id="UP001320119">
    <property type="component" value="Chromosome"/>
</dbReference>
<evidence type="ECO:0000256" key="1">
    <source>
        <dbReference type="SAM" id="MobiDB-lite"/>
    </source>
</evidence>
<evidence type="ECO:0000256" key="2">
    <source>
        <dbReference type="SAM" id="SignalP"/>
    </source>
</evidence>
<dbReference type="InterPro" id="IPR008964">
    <property type="entry name" value="Invasin/intimin_cell_adhesion"/>
</dbReference>
<protein>
    <recommendedName>
        <fullName evidence="5">Big-1 domain-containing protein</fullName>
    </recommendedName>
</protein>
<evidence type="ECO:0000313" key="4">
    <source>
        <dbReference type="Proteomes" id="UP001320119"/>
    </source>
</evidence>
<accession>A0AAN1WGQ5</accession>
<dbReference type="RefSeq" id="WP_236986755.1">
    <property type="nucleotide sequence ID" value="NZ_AP023086.1"/>
</dbReference>
<keyword evidence="4" id="KW-1185">Reference proteome</keyword>
<feature type="compositionally biased region" description="Low complexity" evidence="1">
    <location>
        <begin position="42"/>
        <end position="65"/>
    </location>
</feature>
<name>A0AAN1WGQ5_9GAMM</name>
<feature type="region of interest" description="Disordered" evidence="1">
    <location>
        <begin position="30"/>
        <end position="65"/>
    </location>
</feature>
<evidence type="ECO:0000313" key="3">
    <source>
        <dbReference type="EMBL" id="BCD97284.1"/>
    </source>
</evidence>
<keyword evidence="2" id="KW-0732">Signal</keyword>
<gene>
    <name evidence="3" type="ORF">MARGE09_P1485</name>
</gene>
<feature type="signal peptide" evidence="2">
    <location>
        <begin position="1"/>
        <end position="21"/>
    </location>
</feature>
<sequence>MRLTTPAHIFKLLLISSSLHLYGCGDTADGPSYQPDSPPNEASSSATLASASSAQSNGSASSVSSVAPTVIDPTNDQSIIAEISASALTLPPRTPTEIRISFKNNYDEAVNIPSTPSASSNCITANNASVTFSELNGPEVTATYEARTGCIGDDRVTFSGDWNGAAYTIELTLNIEKDPFSNIEWLSTEPAQISIRGSGGQESATITFALRGYNGENIVGEQVSFQIDGAAGGASLSENTGVSDENGEVSVRVRAGTAPSNVIVLATYTPTGETTPSSNLVVASGIAIEGNVTLATSAYNPLGFARIGTQSVTLTVNATDRSGNPVPDGTSVNFISEEGGNIMPNCTLSSGSCFVTFSPNGLQPANGKIQIFAAIKGGEGFIDNNGNKIFDDGDTFTPEIHEMGEPYSDNNNNGQYDLGEHFADTNNDGSRTEGNNLWSGPNCKHSTLCDSSDDFIDLGVQMMLILSDGRSPTLCNPGDFAAASFNVTSEGNLSLGGLYLSDGNANASSDSIACPLGNPLPVGTAITFKAGNGKIIGNASWTIVDTYLPTGPYNVTYKAPEATGLDVLTLEITPPLSPTYFYQWDINVVL</sequence>
<dbReference type="EMBL" id="AP023086">
    <property type="protein sequence ID" value="BCD97284.1"/>
    <property type="molecule type" value="Genomic_DNA"/>
</dbReference>
<dbReference type="KEGG" id="marq:MARGE09_P1485"/>
<dbReference type="AlphaFoldDB" id="A0AAN1WGQ5"/>
<dbReference type="InterPro" id="IPR013783">
    <property type="entry name" value="Ig-like_fold"/>
</dbReference>
<reference evidence="3 4" key="1">
    <citation type="journal article" date="2022" name="IScience">
        <title>An ultrasensitive nanofiber-based assay for enzymatic hydrolysis and deep-sea microbial degradation of cellulose.</title>
        <authorList>
            <person name="Tsudome M."/>
            <person name="Tachioka M."/>
            <person name="Miyazaki M."/>
            <person name="Uchimura K."/>
            <person name="Tsuda M."/>
            <person name="Takaki Y."/>
            <person name="Deguchi S."/>
        </authorList>
    </citation>
    <scope>NUCLEOTIDE SEQUENCE [LARGE SCALE GENOMIC DNA]</scope>
    <source>
        <strain evidence="3 4">GE09</strain>
    </source>
</reference>
<proteinExistence type="predicted"/>
<dbReference type="SUPFAM" id="SSF49373">
    <property type="entry name" value="Invasin/intimin cell-adhesion fragments"/>
    <property type="match status" value="1"/>
</dbReference>
<dbReference type="Gene3D" id="2.60.40.10">
    <property type="entry name" value="Immunoglobulins"/>
    <property type="match status" value="2"/>
</dbReference>